<evidence type="ECO:0000256" key="1">
    <source>
        <dbReference type="SAM" id="MobiDB-lite"/>
    </source>
</evidence>
<dbReference type="Proteomes" id="UP000182888">
    <property type="component" value="Unassembled WGS sequence"/>
</dbReference>
<proteinExistence type="predicted"/>
<sequence>MSRLTQRIPYETQFRKRGNDSQQPHAKLSRRKST</sequence>
<name>A0A0K2W2P0_MESPL</name>
<dbReference type="AlphaFoldDB" id="A0A0K2W2P0"/>
<protein>
    <submittedName>
        <fullName evidence="2">Uncharacterized protein</fullName>
    </submittedName>
</protein>
<feature type="region of interest" description="Disordered" evidence="1">
    <location>
        <begin position="1"/>
        <end position="34"/>
    </location>
</feature>
<evidence type="ECO:0000313" key="2">
    <source>
        <dbReference type="EMBL" id="CDX59733.1"/>
    </source>
</evidence>
<accession>A0A0K2W2P0</accession>
<organism evidence="2 3">
    <name type="scientific">Mesorhizobium plurifarium</name>
    <dbReference type="NCBI Taxonomy" id="69974"/>
    <lineage>
        <taxon>Bacteria</taxon>
        <taxon>Pseudomonadati</taxon>
        <taxon>Pseudomonadota</taxon>
        <taxon>Alphaproteobacteria</taxon>
        <taxon>Hyphomicrobiales</taxon>
        <taxon>Phyllobacteriaceae</taxon>
        <taxon>Mesorhizobium</taxon>
    </lineage>
</organism>
<reference evidence="3" key="1">
    <citation type="submission" date="2014-08" db="EMBL/GenBank/DDBJ databases">
        <authorList>
            <person name="Edwards T."/>
        </authorList>
    </citation>
    <scope>NUCLEOTIDE SEQUENCE [LARGE SCALE GENOMIC DNA]</scope>
</reference>
<evidence type="ECO:0000313" key="3">
    <source>
        <dbReference type="Proteomes" id="UP000182888"/>
    </source>
</evidence>
<dbReference type="EMBL" id="CCND01000020">
    <property type="protein sequence ID" value="CDX59733.1"/>
    <property type="molecule type" value="Genomic_DNA"/>
</dbReference>
<gene>
    <name evidence="2" type="ORF">MPL1032_270094</name>
</gene>